<evidence type="ECO:0000256" key="13">
    <source>
        <dbReference type="ARBA" id="ARBA00022833"/>
    </source>
</evidence>
<evidence type="ECO:0000256" key="8">
    <source>
        <dbReference type="ARBA" id="ARBA00022692"/>
    </source>
</evidence>
<dbReference type="AlphaFoldDB" id="A0AAY4EPX2"/>
<dbReference type="InterPro" id="IPR031127">
    <property type="entry name" value="E3_UB_ligase_RBR"/>
</dbReference>
<name>A0AAY4EPX2_9TELE</name>
<protein>
    <recommendedName>
        <fullName evidence="18">E3 ubiquitin-protein ligase RNF217</fullName>
        <ecNumber evidence="5">2.3.2.31</ecNumber>
    </recommendedName>
    <alternativeName>
        <fullName evidence="19">RING finger protein 217</fullName>
    </alternativeName>
</protein>
<dbReference type="FunFam" id="3.30.40.10:FF:000264">
    <property type="entry name" value="RBR-type E3 ubiquitin transferase"/>
    <property type="match status" value="1"/>
</dbReference>
<dbReference type="PANTHER" id="PTHR11685">
    <property type="entry name" value="RBR FAMILY RING FINGER AND IBR DOMAIN-CONTAINING"/>
    <property type="match status" value="1"/>
</dbReference>
<evidence type="ECO:0000256" key="19">
    <source>
        <dbReference type="ARBA" id="ARBA00080640"/>
    </source>
</evidence>
<accession>A0AAY4EPX2</accession>
<dbReference type="FunFam" id="1.20.120.1750:FF:000008">
    <property type="entry name" value="RBR-type E3 ubiquitin transferase"/>
    <property type="match status" value="1"/>
</dbReference>
<dbReference type="GO" id="GO:0016567">
    <property type="term" value="P:protein ubiquitination"/>
    <property type="evidence" value="ECO:0007669"/>
    <property type="project" value="InterPro"/>
</dbReference>
<reference evidence="22" key="2">
    <citation type="submission" date="2025-08" db="UniProtKB">
        <authorList>
            <consortium name="Ensembl"/>
        </authorList>
    </citation>
    <scope>IDENTIFICATION</scope>
</reference>
<dbReference type="Gene3D" id="3.30.40.10">
    <property type="entry name" value="Zinc/RING finger domain, C3HC4 (zinc finger)"/>
    <property type="match status" value="1"/>
</dbReference>
<evidence type="ECO:0000256" key="20">
    <source>
        <dbReference type="SAM" id="MobiDB-lite"/>
    </source>
</evidence>
<keyword evidence="14" id="KW-1133">Transmembrane helix</keyword>
<evidence type="ECO:0000256" key="6">
    <source>
        <dbReference type="ARBA" id="ARBA00022490"/>
    </source>
</evidence>
<keyword evidence="13" id="KW-0862">Zinc</keyword>
<evidence type="ECO:0000256" key="7">
    <source>
        <dbReference type="ARBA" id="ARBA00022679"/>
    </source>
</evidence>
<comment type="catalytic activity">
    <reaction evidence="1">
        <text>[E2 ubiquitin-conjugating enzyme]-S-ubiquitinyl-L-cysteine + [acceptor protein]-L-lysine = [E2 ubiquitin-conjugating enzyme]-L-cysteine + [acceptor protein]-N(6)-ubiquitinyl-L-lysine.</text>
        <dbReference type="EC" id="2.3.2.31"/>
    </reaction>
</comment>
<gene>
    <name evidence="22" type="primary">RNF217</name>
</gene>
<keyword evidence="10" id="KW-0677">Repeat</keyword>
<dbReference type="Gene3D" id="1.20.120.1750">
    <property type="match status" value="1"/>
</dbReference>
<evidence type="ECO:0000259" key="21">
    <source>
        <dbReference type="PROSITE" id="PS51873"/>
    </source>
</evidence>
<dbReference type="GeneTree" id="ENSGT00730000111285"/>
<evidence type="ECO:0000256" key="9">
    <source>
        <dbReference type="ARBA" id="ARBA00022723"/>
    </source>
</evidence>
<dbReference type="CDD" id="cd20350">
    <property type="entry name" value="Rcat_RBR_RNF217"/>
    <property type="match status" value="1"/>
</dbReference>
<dbReference type="PROSITE" id="PS51873">
    <property type="entry name" value="TRIAD"/>
    <property type="match status" value="1"/>
</dbReference>
<keyword evidence="23" id="KW-1185">Reference proteome</keyword>
<evidence type="ECO:0000256" key="3">
    <source>
        <dbReference type="ARBA" id="ARBA00004496"/>
    </source>
</evidence>
<comment type="pathway">
    <text evidence="4">Protein modification; protein ubiquitination.</text>
</comment>
<evidence type="ECO:0000256" key="16">
    <source>
        <dbReference type="ARBA" id="ARBA00054457"/>
    </source>
</evidence>
<evidence type="ECO:0000256" key="14">
    <source>
        <dbReference type="ARBA" id="ARBA00022989"/>
    </source>
</evidence>
<dbReference type="Ensembl" id="ENSDCDT00010070130.1">
    <property type="protein sequence ID" value="ENSDCDP00010059413.1"/>
    <property type="gene ID" value="ENSDCDG00010033221.1"/>
</dbReference>
<evidence type="ECO:0000256" key="2">
    <source>
        <dbReference type="ARBA" id="ARBA00004167"/>
    </source>
</evidence>
<comment type="subcellular location">
    <subcellularLocation>
        <location evidence="3">Cytoplasm</location>
    </subcellularLocation>
    <subcellularLocation>
        <location evidence="2">Membrane</location>
        <topology evidence="2">Single-pass membrane protein</topology>
    </subcellularLocation>
</comment>
<evidence type="ECO:0000256" key="12">
    <source>
        <dbReference type="ARBA" id="ARBA00022786"/>
    </source>
</evidence>
<feature type="compositionally biased region" description="Basic and acidic residues" evidence="20">
    <location>
        <begin position="1"/>
        <end position="11"/>
    </location>
</feature>
<proteinExistence type="inferred from homology"/>
<evidence type="ECO:0000313" key="22">
    <source>
        <dbReference type="Ensembl" id="ENSDCDP00010059413.1"/>
    </source>
</evidence>
<dbReference type="Pfam" id="PF22191">
    <property type="entry name" value="IBR_1"/>
    <property type="match status" value="1"/>
</dbReference>
<dbReference type="InterPro" id="IPR047552">
    <property type="entry name" value="Rcat_RBR_RNF217"/>
</dbReference>
<keyword evidence="12" id="KW-0833">Ubl conjugation pathway</keyword>
<dbReference type="InterPro" id="IPR013083">
    <property type="entry name" value="Znf_RING/FYVE/PHD"/>
</dbReference>
<feature type="domain" description="RING-type" evidence="21">
    <location>
        <begin position="115"/>
        <end position="333"/>
    </location>
</feature>
<keyword evidence="8" id="KW-0812">Transmembrane</keyword>
<reference evidence="22" key="3">
    <citation type="submission" date="2025-09" db="UniProtKB">
        <authorList>
            <consortium name="Ensembl"/>
        </authorList>
    </citation>
    <scope>IDENTIFICATION</scope>
</reference>
<dbReference type="Pfam" id="PF01485">
    <property type="entry name" value="IBR"/>
    <property type="match status" value="1"/>
</dbReference>
<dbReference type="CDD" id="cd20342">
    <property type="entry name" value="BRcat_RBR_RNF217"/>
    <property type="match status" value="1"/>
</dbReference>
<keyword evidence="15" id="KW-0472">Membrane</keyword>
<feature type="region of interest" description="Disordered" evidence="20">
    <location>
        <begin position="1"/>
        <end position="55"/>
    </location>
</feature>
<dbReference type="GO" id="GO:0016020">
    <property type="term" value="C:membrane"/>
    <property type="evidence" value="ECO:0007669"/>
    <property type="project" value="UniProtKB-SubCell"/>
</dbReference>
<keyword evidence="11" id="KW-0863">Zinc-finger</keyword>
<evidence type="ECO:0000256" key="4">
    <source>
        <dbReference type="ARBA" id="ARBA00004906"/>
    </source>
</evidence>
<sequence length="380" mass="42678">MPRFGSGRDEDAPSGSPEVPGEVGAPSTDFARDRRETGAPSPARTPDALKEPEPEVGRLEEHVYCTVYCIANDNYKRPVPDGTAAGRGSEPEPGPEPLALRDLGNFYGPDYALSVLLSCRICLEDRRMRPLRCCGKAVCEECLKRYISSQVLVGRADMVCPITECSGYLEESMVVAHLASEDVAKYKYFLELSRLDASTKPCPQCNLFTSLKGRGHHGSSRSEQRYKILCSKCQFVWCFKCHAPWHEGLKCRDYRKGDKLLRHWASVIEHGQRNAQKCPRCKIHIQRTEGCDHMTCTQCNTNFCYRCGEKYRHLRFFGDHTSNLSVFGCKYRYLPEKPHLRRLVRGSVCSKCLNVVLGAASGVSWLVGECCVCVVCCHIM</sequence>
<dbReference type="Proteomes" id="UP000694580">
    <property type="component" value="Chromosome 14"/>
</dbReference>
<dbReference type="SUPFAM" id="SSF57850">
    <property type="entry name" value="RING/U-box"/>
    <property type="match status" value="3"/>
</dbReference>
<dbReference type="GO" id="GO:0008270">
    <property type="term" value="F:zinc ion binding"/>
    <property type="evidence" value="ECO:0007669"/>
    <property type="project" value="UniProtKB-KW"/>
</dbReference>
<dbReference type="SMART" id="SM00647">
    <property type="entry name" value="IBR"/>
    <property type="match status" value="2"/>
</dbReference>
<reference evidence="22 23" key="1">
    <citation type="submission" date="2020-06" db="EMBL/GenBank/DDBJ databases">
        <authorList>
            <consortium name="Wellcome Sanger Institute Data Sharing"/>
        </authorList>
    </citation>
    <scope>NUCLEOTIDE SEQUENCE [LARGE SCALE GENOMIC DNA]</scope>
</reference>
<evidence type="ECO:0000256" key="5">
    <source>
        <dbReference type="ARBA" id="ARBA00012251"/>
    </source>
</evidence>
<dbReference type="InterPro" id="IPR047551">
    <property type="entry name" value="BRcat_RBR_RNF217"/>
</dbReference>
<evidence type="ECO:0000256" key="11">
    <source>
        <dbReference type="ARBA" id="ARBA00022771"/>
    </source>
</evidence>
<comment type="function">
    <text evidence="16">E3 ubiquitin-protein ligase which accepts ubiquitin from E2 ubiquitin-conjugating enzymes in the form of a thioester and then directly transfers the ubiquitin to targeted substrates. Mediates the degradation of the iron exporter ferroportin/SLC40A1 and thus regulates iron homeostasis.</text>
</comment>
<dbReference type="GO" id="GO:0061630">
    <property type="term" value="F:ubiquitin protein ligase activity"/>
    <property type="evidence" value="ECO:0007669"/>
    <property type="project" value="UniProtKB-EC"/>
</dbReference>
<dbReference type="GO" id="GO:0005737">
    <property type="term" value="C:cytoplasm"/>
    <property type="evidence" value="ECO:0007669"/>
    <property type="project" value="UniProtKB-SubCell"/>
</dbReference>
<keyword evidence="9" id="KW-0479">Metal-binding</keyword>
<dbReference type="InterPro" id="IPR002867">
    <property type="entry name" value="IBR_dom"/>
</dbReference>
<evidence type="ECO:0000313" key="23">
    <source>
        <dbReference type="Proteomes" id="UP000694580"/>
    </source>
</evidence>
<evidence type="ECO:0000256" key="18">
    <source>
        <dbReference type="ARBA" id="ARBA00067769"/>
    </source>
</evidence>
<keyword evidence="6" id="KW-0963">Cytoplasm</keyword>
<evidence type="ECO:0000256" key="17">
    <source>
        <dbReference type="ARBA" id="ARBA00061413"/>
    </source>
</evidence>
<evidence type="ECO:0000256" key="1">
    <source>
        <dbReference type="ARBA" id="ARBA00001798"/>
    </source>
</evidence>
<dbReference type="InterPro" id="IPR044066">
    <property type="entry name" value="TRIAD_supradom"/>
</dbReference>
<keyword evidence="7" id="KW-0808">Transferase</keyword>
<evidence type="ECO:0000256" key="15">
    <source>
        <dbReference type="ARBA" id="ARBA00023136"/>
    </source>
</evidence>
<comment type="similarity">
    <text evidence="17">Belongs to the RBR family. RNF217 subfamily.</text>
</comment>
<evidence type="ECO:0000256" key="10">
    <source>
        <dbReference type="ARBA" id="ARBA00022737"/>
    </source>
</evidence>
<dbReference type="EC" id="2.3.2.31" evidence="5"/>
<organism evidence="22 23">
    <name type="scientific">Denticeps clupeoides</name>
    <name type="common">denticle herring</name>
    <dbReference type="NCBI Taxonomy" id="299321"/>
    <lineage>
        <taxon>Eukaryota</taxon>
        <taxon>Metazoa</taxon>
        <taxon>Chordata</taxon>
        <taxon>Craniata</taxon>
        <taxon>Vertebrata</taxon>
        <taxon>Euteleostomi</taxon>
        <taxon>Actinopterygii</taxon>
        <taxon>Neopterygii</taxon>
        <taxon>Teleostei</taxon>
        <taxon>Clupei</taxon>
        <taxon>Clupeiformes</taxon>
        <taxon>Denticipitoidei</taxon>
        <taxon>Denticipitidae</taxon>
        <taxon>Denticeps</taxon>
    </lineage>
</organism>